<evidence type="ECO:0000313" key="1">
    <source>
        <dbReference type="EMBL" id="GIY79944.1"/>
    </source>
</evidence>
<reference evidence="1 2" key="1">
    <citation type="submission" date="2021-06" db="EMBL/GenBank/DDBJ databases">
        <title>Caerostris darwini draft genome.</title>
        <authorList>
            <person name="Kono N."/>
            <person name="Arakawa K."/>
        </authorList>
    </citation>
    <scope>NUCLEOTIDE SEQUENCE [LARGE SCALE GENOMIC DNA]</scope>
</reference>
<evidence type="ECO:0000313" key="2">
    <source>
        <dbReference type="Proteomes" id="UP001054837"/>
    </source>
</evidence>
<gene>
    <name evidence="1" type="ORF">CDAR_384921</name>
</gene>
<comment type="caution">
    <text evidence="1">The sequence shown here is derived from an EMBL/GenBank/DDBJ whole genome shotgun (WGS) entry which is preliminary data.</text>
</comment>
<proteinExistence type="predicted"/>
<dbReference type="Proteomes" id="UP001054837">
    <property type="component" value="Unassembled WGS sequence"/>
</dbReference>
<name>A0AAV4WCJ9_9ARAC</name>
<sequence>MDRLLVPPVVGYDSPPSPPSIENGREHGMLNAMVTKVKASIEIFSVPYHKVLFASRETRDKLEQRPS</sequence>
<dbReference type="EMBL" id="BPLQ01014465">
    <property type="protein sequence ID" value="GIY79944.1"/>
    <property type="molecule type" value="Genomic_DNA"/>
</dbReference>
<dbReference type="AlphaFoldDB" id="A0AAV4WCJ9"/>
<protein>
    <submittedName>
        <fullName evidence="1">Uncharacterized protein</fullName>
    </submittedName>
</protein>
<keyword evidence="2" id="KW-1185">Reference proteome</keyword>
<accession>A0AAV4WCJ9</accession>
<organism evidence="1 2">
    <name type="scientific">Caerostris darwini</name>
    <dbReference type="NCBI Taxonomy" id="1538125"/>
    <lineage>
        <taxon>Eukaryota</taxon>
        <taxon>Metazoa</taxon>
        <taxon>Ecdysozoa</taxon>
        <taxon>Arthropoda</taxon>
        <taxon>Chelicerata</taxon>
        <taxon>Arachnida</taxon>
        <taxon>Araneae</taxon>
        <taxon>Araneomorphae</taxon>
        <taxon>Entelegynae</taxon>
        <taxon>Araneoidea</taxon>
        <taxon>Araneidae</taxon>
        <taxon>Caerostris</taxon>
    </lineage>
</organism>